<gene>
    <name evidence="2" type="ORF">EVOR1521_LOCUS4337</name>
</gene>
<feature type="non-terminal residue" evidence="2">
    <location>
        <position position="100"/>
    </location>
</feature>
<evidence type="ECO:0000313" key="2">
    <source>
        <dbReference type="EMBL" id="CAJ1374921.1"/>
    </source>
</evidence>
<name>A0AA36HT97_9DINO</name>
<feature type="non-terminal residue" evidence="2">
    <location>
        <position position="1"/>
    </location>
</feature>
<feature type="region of interest" description="Disordered" evidence="1">
    <location>
        <begin position="30"/>
        <end position="100"/>
    </location>
</feature>
<reference evidence="2" key="1">
    <citation type="submission" date="2023-08" db="EMBL/GenBank/DDBJ databases">
        <authorList>
            <person name="Chen Y."/>
            <person name="Shah S."/>
            <person name="Dougan E. K."/>
            <person name="Thang M."/>
            <person name="Chan C."/>
        </authorList>
    </citation>
    <scope>NUCLEOTIDE SEQUENCE</scope>
</reference>
<proteinExistence type="predicted"/>
<dbReference type="Proteomes" id="UP001178507">
    <property type="component" value="Unassembled WGS sequence"/>
</dbReference>
<evidence type="ECO:0000313" key="3">
    <source>
        <dbReference type="Proteomes" id="UP001178507"/>
    </source>
</evidence>
<sequence>VKNTFIDVVDSDDERPVFGAVVSCPVKRSEEELYEPGDLPEIAGPRSAPPPLPRHPEGRALQHPCLLTSPRREDRRKVKVSAQEDTRPRRRNLQALSHYR</sequence>
<evidence type="ECO:0000256" key="1">
    <source>
        <dbReference type="SAM" id="MobiDB-lite"/>
    </source>
</evidence>
<dbReference type="AlphaFoldDB" id="A0AA36HT97"/>
<organism evidence="2 3">
    <name type="scientific">Effrenium voratum</name>
    <dbReference type="NCBI Taxonomy" id="2562239"/>
    <lineage>
        <taxon>Eukaryota</taxon>
        <taxon>Sar</taxon>
        <taxon>Alveolata</taxon>
        <taxon>Dinophyceae</taxon>
        <taxon>Suessiales</taxon>
        <taxon>Symbiodiniaceae</taxon>
        <taxon>Effrenium</taxon>
    </lineage>
</organism>
<dbReference type="EMBL" id="CAUJNA010000286">
    <property type="protein sequence ID" value="CAJ1374921.1"/>
    <property type="molecule type" value="Genomic_DNA"/>
</dbReference>
<comment type="caution">
    <text evidence="2">The sequence shown here is derived from an EMBL/GenBank/DDBJ whole genome shotgun (WGS) entry which is preliminary data.</text>
</comment>
<accession>A0AA36HT97</accession>
<protein>
    <submittedName>
        <fullName evidence="2">Uncharacterized protein</fullName>
    </submittedName>
</protein>
<keyword evidence="3" id="KW-1185">Reference proteome</keyword>
<feature type="compositionally biased region" description="Basic and acidic residues" evidence="1">
    <location>
        <begin position="70"/>
        <end position="87"/>
    </location>
</feature>